<comment type="caution">
    <text evidence="1">The sequence shown here is derived from an EMBL/GenBank/DDBJ whole genome shotgun (WGS) entry which is preliminary data.</text>
</comment>
<gene>
    <name evidence="1" type="ORF">L3Q82_016432</name>
</gene>
<reference evidence="1" key="1">
    <citation type="submission" date="2022-04" db="EMBL/GenBank/DDBJ databases">
        <title>Jade perch genome.</title>
        <authorList>
            <person name="Chao B."/>
        </authorList>
    </citation>
    <scope>NUCLEOTIDE SEQUENCE</scope>
    <source>
        <strain evidence="1">CB-2022</strain>
    </source>
</reference>
<organism evidence="1 2">
    <name type="scientific">Scortum barcoo</name>
    <name type="common">barcoo grunter</name>
    <dbReference type="NCBI Taxonomy" id="214431"/>
    <lineage>
        <taxon>Eukaryota</taxon>
        <taxon>Metazoa</taxon>
        <taxon>Chordata</taxon>
        <taxon>Craniata</taxon>
        <taxon>Vertebrata</taxon>
        <taxon>Euteleostomi</taxon>
        <taxon>Actinopterygii</taxon>
        <taxon>Neopterygii</taxon>
        <taxon>Teleostei</taxon>
        <taxon>Neoteleostei</taxon>
        <taxon>Acanthomorphata</taxon>
        <taxon>Eupercaria</taxon>
        <taxon>Centrarchiformes</taxon>
        <taxon>Terapontoidei</taxon>
        <taxon>Terapontidae</taxon>
        <taxon>Scortum</taxon>
    </lineage>
</organism>
<evidence type="ECO:0000313" key="2">
    <source>
        <dbReference type="Proteomes" id="UP000831701"/>
    </source>
</evidence>
<dbReference type="EMBL" id="CM041532">
    <property type="protein sequence ID" value="KAI3376427.1"/>
    <property type="molecule type" value="Genomic_DNA"/>
</dbReference>
<dbReference type="Proteomes" id="UP000831701">
    <property type="component" value="Chromosome 2"/>
</dbReference>
<protein>
    <submittedName>
        <fullName evidence="1">Uncharacterized protein</fullName>
    </submittedName>
</protein>
<sequence length="486" mass="53514">MAPFILSFTRISRPGPFAEKQPQSMMFPPPCFTLVLTVSPSSSQLFKGEFVSLSCEDDSSDGWTLRRNTTTETRTQCGADWGTSAGSSCNISYIVPLESGVYWCESRDGTTSNTINITVTGGSVILQSPVLPVMEGDDVTLHCKTKTPPSNLPAAFYKDGSLIRPESAGHMTIRHVSKSDEGLYKCHISRHGESPPSWISVSGKPSTMASPTFTAPPTSAAPPPVSPSLHLVFRLLLHLVVFCPYCISTVLMAVFISTKAHRWPKNVLITHRPVHKRWVLFTLNNVTISFHVHGCIQVFSDPLDSTDGVFAGSLTAEMDMFTSGSMRRSLQPTQVAQVVQLIQDGTSMRAVARRFAVSVSVVSRAWRRYQETGQYIRRRGGGRRRATTQQQDRYLRLCARRNRRSTARALQNDLQQATNVHVSAQTVRNRLHEGGMRARTSTGGGCAYSPTPCRTFGICQRTPRLARFATGALCSSQMKAGSHEHM</sequence>
<keyword evidence="2" id="KW-1185">Reference proteome</keyword>
<name>A0ACB8X8Q7_9TELE</name>
<evidence type="ECO:0000313" key="1">
    <source>
        <dbReference type="EMBL" id="KAI3376427.1"/>
    </source>
</evidence>
<accession>A0ACB8X8Q7</accession>
<proteinExistence type="predicted"/>